<organism evidence="1 2">
    <name type="scientific">Eumeta variegata</name>
    <name type="common">Bagworm moth</name>
    <name type="synonym">Eumeta japonica</name>
    <dbReference type="NCBI Taxonomy" id="151549"/>
    <lineage>
        <taxon>Eukaryota</taxon>
        <taxon>Metazoa</taxon>
        <taxon>Ecdysozoa</taxon>
        <taxon>Arthropoda</taxon>
        <taxon>Hexapoda</taxon>
        <taxon>Insecta</taxon>
        <taxon>Pterygota</taxon>
        <taxon>Neoptera</taxon>
        <taxon>Endopterygota</taxon>
        <taxon>Lepidoptera</taxon>
        <taxon>Glossata</taxon>
        <taxon>Ditrysia</taxon>
        <taxon>Tineoidea</taxon>
        <taxon>Psychidae</taxon>
        <taxon>Oiketicinae</taxon>
        <taxon>Eumeta</taxon>
    </lineage>
</organism>
<gene>
    <name evidence="1" type="ORF">EVAR_50234_1</name>
</gene>
<dbReference type="AlphaFoldDB" id="A0A4C2A6N1"/>
<reference evidence="1 2" key="1">
    <citation type="journal article" date="2019" name="Commun. Biol.">
        <title>The bagworm genome reveals a unique fibroin gene that provides high tensile strength.</title>
        <authorList>
            <person name="Kono N."/>
            <person name="Nakamura H."/>
            <person name="Ohtoshi R."/>
            <person name="Tomita M."/>
            <person name="Numata K."/>
            <person name="Arakawa K."/>
        </authorList>
    </citation>
    <scope>NUCLEOTIDE SEQUENCE [LARGE SCALE GENOMIC DNA]</scope>
</reference>
<evidence type="ECO:0000313" key="1">
    <source>
        <dbReference type="EMBL" id="GBP95462.1"/>
    </source>
</evidence>
<protein>
    <submittedName>
        <fullName evidence="1">Uncharacterized protein</fullName>
    </submittedName>
</protein>
<dbReference type="EMBL" id="BGZK01002633">
    <property type="protein sequence ID" value="GBP95462.1"/>
    <property type="molecule type" value="Genomic_DNA"/>
</dbReference>
<proteinExistence type="predicted"/>
<keyword evidence="2" id="KW-1185">Reference proteome</keyword>
<name>A0A4C2A6N1_EUMVA</name>
<dbReference type="PANTHER" id="PTHR46289">
    <property type="entry name" value="52 KDA REPRESSOR OF THE INHIBITOR OF THE PROTEIN KINASE-LIKE PROTEIN-RELATED"/>
    <property type="match status" value="1"/>
</dbReference>
<dbReference type="PANTHER" id="PTHR46289:SF14">
    <property type="entry name" value="DUF4371 DOMAIN-CONTAINING PROTEIN"/>
    <property type="match status" value="1"/>
</dbReference>
<dbReference type="InterPro" id="IPR052958">
    <property type="entry name" value="IFN-induced_PKR_regulator"/>
</dbReference>
<accession>A0A4C2A6N1</accession>
<evidence type="ECO:0000313" key="2">
    <source>
        <dbReference type="Proteomes" id="UP000299102"/>
    </source>
</evidence>
<dbReference type="OrthoDB" id="6598476at2759"/>
<dbReference type="Proteomes" id="UP000299102">
    <property type="component" value="Unassembled WGS sequence"/>
</dbReference>
<comment type="caution">
    <text evidence="1">The sequence shown here is derived from an EMBL/GenBank/DDBJ whole genome shotgun (WGS) entry which is preliminary data.</text>
</comment>
<dbReference type="STRING" id="151549.A0A4C2A6N1"/>
<sequence>MFKKHFVEIAEGLEKLSRESNSATRKVAFQLLSAVSQTAFIFALGIIDKYNSMLQPVTNILQSKTLEILRCAEHIQTITSAVAEYRRSPEEGSVDLIKSAEEIATALNIELRLPRTASRQQHRANQPAASLGEYFRRSLYVPYLDSLSSS</sequence>